<proteinExistence type="predicted"/>
<dbReference type="AlphaFoldDB" id="A0A3M7R2D5"/>
<reference evidence="1 2" key="1">
    <citation type="journal article" date="2018" name="Sci. Rep.">
        <title>Genomic signatures of local adaptation to the degree of environmental predictability in rotifers.</title>
        <authorList>
            <person name="Franch-Gras L."/>
            <person name="Hahn C."/>
            <person name="Garcia-Roger E.M."/>
            <person name="Carmona M.J."/>
            <person name="Serra M."/>
            <person name="Gomez A."/>
        </authorList>
    </citation>
    <scope>NUCLEOTIDE SEQUENCE [LARGE SCALE GENOMIC DNA]</scope>
    <source>
        <strain evidence="1">HYR1</strain>
    </source>
</reference>
<accession>A0A3M7R2D5</accession>
<comment type="caution">
    <text evidence="1">The sequence shown here is derived from an EMBL/GenBank/DDBJ whole genome shotgun (WGS) entry which is preliminary data.</text>
</comment>
<evidence type="ECO:0000313" key="1">
    <source>
        <dbReference type="EMBL" id="RNA17757.1"/>
    </source>
</evidence>
<dbReference type="EMBL" id="REGN01004382">
    <property type="protein sequence ID" value="RNA17757.1"/>
    <property type="molecule type" value="Genomic_DNA"/>
</dbReference>
<organism evidence="1 2">
    <name type="scientific">Brachionus plicatilis</name>
    <name type="common">Marine rotifer</name>
    <name type="synonym">Brachionus muelleri</name>
    <dbReference type="NCBI Taxonomy" id="10195"/>
    <lineage>
        <taxon>Eukaryota</taxon>
        <taxon>Metazoa</taxon>
        <taxon>Spiralia</taxon>
        <taxon>Gnathifera</taxon>
        <taxon>Rotifera</taxon>
        <taxon>Eurotatoria</taxon>
        <taxon>Monogononta</taxon>
        <taxon>Pseudotrocha</taxon>
        <taxon>Ploima</taxon>
        <taxon>Brachionidae</taxon>
        <taxon>Brachionus</taxon>
    </lineage>
</organism>
<dbReference type="Proteomes" id="UP000276133">
    <property type="component" value="Unassembled WGS sequence"/>
</dbReference>
<gene>
    <name evidence="1" type="ORF">BpHYR1_046146</name>
</gene>
<keyword evidence="2" id="KW-1185">Reference proteome</keyword>
<protein>
    <submittedName>
        <fullName evidence="1">Uncharacterized protein</fullName>
    </submittedName>
</protein>
<evidence type="ECO:0000313" key="2">
    <source>
        <dbReference type="Proteomes" id="UP000276133"/>
    </source>
</evidence>
<name>A0A3M7R2D5_BRAPC</name>
<sequence length="66" mass="7554">MKDIRHGFFSCCYKLFIVGTVNISFESNNCGKRAYIIREACSPVASSFTIYIINISTYFDNLPIFI</sequence>